<evidence type="ECO:0000256" key="6">
    <source>
        <dbReference type="SAM" id="MobiDB-lite"/>
    </source>
</evidence>
<keyword evidence="9" id="KW-1185">Reference proteome</keyword>
<evidence type="ECO:0000256" key="1">
    <source>
        <dbReference type="ARBA" id="ARBA00010648"/>
    </source>
</evidence>
<evidence type="ECO:0000256" key="4">
    <source>
        <dbReference type="ARBA" id="ARBA00023125"/>
    </source>
</evidence>
<keyword evidence="4" id="KW-0238">DNA-binding</keyword>
<dbReference type="SUPFAM" id="SSF89372">
    <property type="entry name" value="Fucose-specific lectin"/>
    <property type="match status" value="1"/>
</dbReference>
<dbReference type="RefSeq" id="WP_162952671.1">
    <property type="nucleotide sequence ID" value="NZ_CP032698.1"/>
</dbReference>
<comment type="similarity">
    <text evidence="1">Belongs to the neocarzinostatin family.</text>
</comment>
<reference evidence="8 9" key="1">
    <citation type="submission" date="2018-10" db="EMBL/GenBank/DDBJ databases">
        <title>Relationship between Morphology and Antimicrobial Activity in Streptomyces.</title>
        <authorList>
            <person name="Kang H.J."/>
            <person name="Kim S.B."/>
        </authorList>
    </citation>
    <scope>NUCLEOTIDE SEQUENCE [LARGE SCALE GENOMIC DNA]</scope>
    <source>
        <strain evidence="8 9">BH38</strain>
    </source>
</reference>
<proteinExistence type="inferred from homology"/>
<keyword evidence="5" id="KW-1015">Disulfide bond</keyword>
<dbReference type="SUPFAM" id="SSF49319">
    <property type="entry name" value="Actinoxanthin-like"/>
    <property type="match status" value="1"/>
</dbReference>
<evidence type="ECO:0008006" key="10">
    <source>
        <dbReference type="Google" id="ProtNLM"/>
    </source>
</evidence>
<evidence type="ECO:0000256" key="3">
    <source>
        <dbReference type="ARBA" id="ARBA00023022"/>
    </source>
</evidence>
<organism evidence="8 9">
    <name type="scientific">Streptomyces hundungensis</name>
    <dbReference type="NCBI Taxonomy" id="1077946"/>
    <lineage>
        <taxon>Bacteria</taxon>
        <taxon>Bacillati</taxon>
        <taxon>Actinomycetota</taxon>
        <taxon>Actinomycetes</taxon>
        <taxon>Kitasatosporales</taxon>
        <taxon>Streptomycetaceae</taxon>
        <taxon>Streptomyces</taxon>
    </lineage>
</organism>
<name>A0A387HMJ8_9ACTN</name>
<keyword evidence="3" id="KW-0044">Antibiotic</keyword>
<evidence type="ECO:0000256" key="2">
    <source>
        <dbReference type="ARBA" id="ARBA00022529"/>
    </source>
</evidence>
<evidence type="ECO:0000256" key="7">
    <source>
        <dbReference type="SAM" id="SignalP"/>
    </source>
</evidence>
<accession>A0A387HMJ8</accession>
<gene>
    <name evidence="8" type="ORF">DWB77_06988</name>
</gene>
<dbReference type="InterPro" id="IPR002186">
    <property type="entry name" value="Neocarzinostatin_fam"/>
</dbReference>
<protein>
    <recommendedName>
        <fullName evidence="10">Ig-like domain-containing protein</fullName>
    </recommendedName>
</protein>
<dbReference type="Gene3D" id="2.60.40.230">
    <property type="entry name" value="Neocarzinostatin-like"/>
    <property type="match status" value="2"/>
</dbReference>
<dbReference type="KEGG" id="shun:DWB77_06988"/>
<dbReference type="AlphaFoldDB" id="A0A387HMJ8"/>
<evidence type="ECO:0000313" key="8">
    <source>
        <dbReference type="EMBL" id="AYG84774.1"/>
    </source>
</evidence>
<dbReference type="Pfam" id="PF00960">
    <property type="entry name" value="Neocarzinostat"/>
    <property type="match status" value="1"/>
</dbReference>
<dbReference type="Proteomes" id="UP000271554">
    <property type="component" value="Chromosome"/>
</dbReference>
<dbReference type="GO" id="GO:0003677">
    <property type="term" value="F:DNA binding"/>
    <property type="evidence" value="ECO:0007669"/>
    <property type="project" value="UniProtKB-KW"/>
</dbReference>
<keyword evidence="2" id="KW-0929">Antimicrobial</keyword>
<evidence type="ECO:0000313" key="9">
    <source>
        <dbReference type="Proteomes" id="UP000271554"/>
    </source>
</evidence>
<dbReference type="GO" id="GO:0042742">
    <property type="term" value="P:defense response to bacterium"/>
    <property type="evidence" value="ECO:0007669"/>
    <property type="project" value="UniProtKB-KW"/>
</dbReference>
<dbReference type="EMBL" id="CP032698">
    <property type="protein sequence ID" value="AYG84774.1"/>
    <property type="molecule type" value="Genomic_DNA"/>
</dbReference>
<feature type="region of interest" description="Disordered" evidence="6">
    <location>
        <begin position="58"/>
        <end position="77"/>
    </location>
</feature>
<feature type="signal peptide" evidence="7">
    <location>
        <begin position="1"/>
        <end position="40"/>
    </location>
</feature>
<dbReference type="InterPro" id="IPR027273">
    <property type="entry name" value="Neocarzinostatin-like"/>
</dbReference>
<keyword evidence="7" id="KW-0732">Signal</keyword>
<evidence type="ECO:0000256" key="5">
    <source>
        <dbReference type="ARBA" id="ARBA00023157"/>
    </source>
</evidence>
<sequence>MRLRRKGTPDKRGSGAIGRGLVAVALACAGVTGATTAAQAAPAATAITAVAQAASAPTAPTTGTTTATASSTTQPAATATTTAVCATDSSAQGLASRPVSDSLVSVDRADGRIAQFQLFYDATATGALPFVWHREQDAPGGAYGAWRRVSAATVGPKSYYVTAMENSAGNLELLFSTYGTFCHSVENGSAGWSRPDAFGLAPTPYHGGVVLFKERDGSIDAFASGSRTGSTMEVRHQQNAESGWGPVLTMGQVPGPDVGLSQPSTVNQLADGRLHLTVREWNRDRMWEIYQSLPGGGWNPWQLMAPAPTSATAPMAAAATGAAAPELKVNRTTGLRDGDIVTFTIAGGPPRDYVWVKECGPSASVTTCDDDTGRQFRVYPDGTYQLSPKKLYAQLATTAGPFDCRKAPSGNPCTLALTDNNGALLTTVPLRFAPHGPLEAPPTLNVTPDEGLVDGQAVRATGKGYEPQFHALVMECATGSADTFGCRPRSRPPATSDSGRLDETVTLSATFTAIDGRTIDCRAAHACELVVFGTRVRGPETVRHPLTFVPATPVTPSTLFVQR</sequence>
<feature type="chain" id="PRO_5017464984" description="Ig-like domain-containing protein" evidence="7">
    <location>
        <begin position="41"/>
        <end position="563"/>
    </location>
</feature>